<keyword evidence="4" id="KW-0966">Cell projection</keyword>
<evidence type="ECO:0000256" key="3">
    <source>
        <dbReference type="SAM" id="MobiDB-lite"/>
    </source>
</evidence>
<dbReference type="EMBL" id="CABWKQ010000023">
    <property type="protein sequence ID" value="VWX36877.1"/>
    <property type="molecule type" value="Genomic_DNA"/>
</dbReference>
<sequence length="155" mass="16837">MTDSINAASSYQLPDKTTAVPNNSMDKDMFMKILIAQLSNQDPTAPMEDKEFISQMAQFSSLEQMQAIGKGMDTMVLNQHANSLLTYSNLIGKSVSYETDGTVEDATGTATGATVKETANVISVKRDGIDVIAELSNGKQVSVYELTEIKTKEEK</sequence>
<evidence type="ECO:0000313" key="4">
    <source>
        <dbReference type="EMBL" id="VWX36877.1"/>
    </source>
</evidence>
<keyword evidence="4" id="KW-0969">Cilium</keyword>
<evidence type="ECO:0000313" key="5">
    <source>
        <dbReference type="Proteomes" id="UP000439752"/>
    </source>
</evidence>
<feature type="region of interest" description="Disordered" evidence="3">
    <location>
        <begin position="1"/>
        <end position="22"/>
    </location>
</feature>
<comment type="similarity">
    <text evidence="1">Belongs to the FlgD family.</text>
</comment>
<gene>
    <name evidence="4" type="primary">flgD</name>
    <name evidence="4" type="ORF">EXIGUO9Y_30109</name>
</gene>
<keyword evidence="4" id="KW-0282">Flagellum</keyword>
<dbReference type="InterPro" id="IPR005648">
    <property type="entry name" value="FlgD"/>
</dbReference>
<dbReference type="Pfam" id="PF03963">
    <property type="entry name" value="FlgD"/>
    <property type="match status" value="1"/>
</dbReference>
<proteinExistence type="inferred from homology"/>
<dbReference type="AlphaFoldDB" id="A0A653ID65"/>
<name>A0A653ID65_9BACL</name>
<accession>A0A653ID65</accession>
<dbReference type="Proteomes" id="UP000439752">
    <property type="component" value="Unassembled WGS sequence"/>
</dbReference>
<evidence type="ECO:0000256" key="2">
    <source>
        <dbReference type="ARBA" id="ARBA00022795"/>
    </source>
</evidence>
<dbReference type="RefSeq" id="WP_029330801.1">
    <property type="nucleotide sequence ID" value="NZ_LR732308.1"/>
</dbReference>
<organism evidence="4 5">
    <name type="scientific">Exiguobacterium oxidotolerans</name>
    <dbReference type="NCBI Taxonomy" id="223958"/>
    <lineage>
        <taxon>Bacteria</taxon>
        <taxon>Bacillati</taxon>
        <taxon>Bacillota</taxon>
        <taxon>Bacilli</taxon>
        <taxon>Bacillales</taxon>
        <taxon>Bacillales Family XII. Incertae Sedis</taxon>
        <taxon>Exiguobacterium</taxon>
    </lineage>
</organism>
<feature type="compositionally biased region" description="Polar residues" evidence="3">
    <location>
        <begin position="1"/>
        <end position="12"/>
    </location>
</feature>
<evidence type="ECO:0000256" key="1">
    <source>
        <dbReference type="ARBA" id="ARBA00010577"/>
    </source>
</evidence>
<protein>
    <submittedName>
        <fullName evidence="4">Flagellar hook capping protein</fullName>
    </submittedName>
</protein>
<reference evidence="4 5" key="1">
    <citation type="submission" date="2019-10" db="EMBL/GenBank/DDBJ databases">
        <authorList>
            <person name="Karimi E."/>
        </authorList>
    </citation>
    <scope>NUCLEOTIDE SEQUENCE [LARGE SCALE GENOMIC DNA]</scope>
    <source>
        <strain evidence="4">Exiguobacterium sp. 9Y</strain>
    </source>
</reference>
<keyword evidence="2" id="KW-1005">Bacterial flagellum biogenesis</keyword>
<keyword evidence="5" id="KW-1185">Reference proteome</keyword>
<dbReference type="GO" id="GO:0044781">
    <property type="term" value="P:bacterial-type flagellum organization"/>
    <property type="evidence" value="ECO:0007669"/>
    <property type="project" value="UniProtKB-KW"/>
</dbReference>